<comment type="similarity">
    <text evidence="1 3">Belongs to the short-chain dehydrogenases/reductases (SDR) family.</text>
</comment>
<keyword evidence="6" id="KW-1185">Reference proteome</keyword>
<dbReference type="Pfam" id="PF00106">
    <property type="entry name" value="adh_short"/>
    <property type="match status" value="1"/>
</dbReference>
<protein>
    <submittedName>
        <fullName evidence="5">Putative short-chain type dehydrogenase/reductase</fullName>
        <ecNumber evidence="5">1.1.1.-</ecNumber>
    </submittedName>
</protein>
<dbReference type="InterPro" id="IPR036291">
    <property type="entry name" value="NAD(P)-bd_dom_sf"/>
</dbReference>
<evidence type="ECO:0000256" key="1">
    <source>
        <dbReference type="ARBA" id="ARBA00006484"/>
    </source>
</evidence>
<dbReference type="EC" id="1.1.1.-" evidence="5"/>
<dbReference type="PRINTS" id="PR00081">
    <property type="entry name" value="GDHRDH"/>
</dbReference>
<dbReference type="SUPFAM" id="SSF51735">
    <property type="entry name" value="NAD(P)-binding Rossmann-fold domains"/>
    <property type="match status" value="1"/>
</dbReference>
<dbReference type="InterPro" id="IPR051687">
    <property type="entry name" value="Peroxisomal_Beta-Oxidation"/>
</dbReference>
<evidence type="ECO:0000313" key="6">
    <source>
        <dbReference type="Proteomes" id="UP000193200"/>
    </source>
</evidence>
<dbReference type="EMBL" id="FWFR01000001">
    <property type="protein sequence ID" value="SLN34821.1"/>
    <property type="molecule type" value="Genomic_DNA"/>
</dbReference>
<evidence type="ECO:0000256" key="3">
    <source>
        <dbReference type="RuleBase" id="RU000363"/>
    </source>
</evidence>
<dbReference type="CDD" id="cd05353">
    <property type="entry name" value="hydroxyacyl-CoA-like_DH_SDR_c-like"/>
    <property type="match status" value="1"/>
</dbReference>
<dbReference type="RefSeq" id="WP_085882588.1">
    <property type="nucleotide sequence ID" value="NZ_FWFR01000001.1"/>
</dbReference>
<dbReference type="PANTHER" id="PTHR45024:SF2">
    <property type="entry name" value="SCP2 DOMAIN-CONTAINING PROTEIN"/>
    <property type="match status" value="1"/>
</dbReference>
<dbReference type="PRINTS" id="PR00080">
    <property type="entry name" value="SDRFAMILY"/>
</dbReference>
<proteinExistence type="inferred from homology"/>
<dbReference type="PANTHER" id="PTHR45024">
    <property type="entry name" value="DEHYDROGENASES, SHORT CHAIN"/>
    <property type="match status" value="1"/>
</dbReference>
<accession>A0A1Y5SD10</accession>
<gene>
    <name evidence="5" type="ORF">OCH7691_01367</name>
</gene>
<feature type="domain" description="Ketoreductase" evidence="4">
    <location>
        <begin position="8"/>
        <end position="199"/>
    </location>
</feature>
<organism evidence="5 6">
    <name type="scientific">Oceanibacterium hippocampi</name>
    <dbReference type="NCBI Taxonomy" id="745714"/>
    <lineage>
        <taxon>Bacteria</taxon>
        <taxon>Pseudomonadati</taxon>
        <taxon>Pseudomonadota</taxon>
        <taxon>Alphaproteobacteria</taxon>
        <taxon>Sneathiellales</taxon>
        <taxon>Sneathiellaceae</taxon>
        <taxon>Oceanibacterium</taxon>
    </lineage>
</organism>
<dbReference type="GO" id="GO:0016491">
    <property type="term" value="F:oxidoreductase activity"/>
    <property type="evidence" value="ECO:0007669"/>
    <property type="project" value="UniProtKB-KW"/>
</dbReference>
<dbReference type="Gene3D" id="3.40.50.720">
    <property type="entry name" value="NAD(P)-binding Rossmann-like Domain"/>
    <property type="match status" value="1"/>
</dbReference>
<dbReference type="InterPro" id="IPR057326">
    <property type="entry name" value="KR_dom"/>
</dbReference>
<reference evidence="5 6" key="1">
    <citation type="submission" date="2017-03" db="EMBL/GenBank/DDBJ databases">
        <authorList>
            <person name="Afonso C.L."/>
            <person name="Miller P.J."/>
            <person name="Scott M.A."/>
            <person name="Spackman E."/>
            <person name="Goraichik I."/>
            <person name="Dimitrov K.M."/>
            <person name="Suarez D.L."/>
            <person name="Swayne D.E."/>
        </authorList>
    </citation>
    <scope>NUCLEOTIDE SEQUENCE [LARGE SCALE GENOMIC DNA]</scope>
    <source>
        <strain evidence="5 6">CECT 7691</strain>
    </source>
</reference>
<evidence type="ECO:0000256" key="2">
    <source>
        <dbReference type="ARBA" id="ARBA00023002"/>
    </source>
</evidence>
<evidence type="ECO:0000259" key="4">
    <source>
        <dbReference type="SMART" id="SM00822"/>
    </source>
</evidence>
<dbReference type="SMART" id="SM00822">
    <property type="entry name" value="PKS_KR"/>
    <property type="match status" value="1"/>
</dbReference>
<dbReference type="InterPro" id="IPR002347">
    <property type="entry name" value="SDR_fam"/>
</dbReference>
<name>A0A1Y5SD10_9PROT</name>
<evidence type="ECO:0000313" key="5">
    <source>
        <dbReference type="EMBL" id="SLN34821.1"/>
    </source>
</evidence>
<dbReference type="Proteomes" id="UP000193200">
    <property type="component" value="Unassembled WGS sequence"/>
</dbReference>
<dbReference type="OrthoDB" id="9804774at2"/>
<dbReference type="AlphaFoldDB" id="A0A1Y5SD10"/>
<keyword evidence="2 5" id="KW-0560">Oxidoreductase</keyword>
<sequence length="298" mass="30886">MTIRLDGRVAIVTGSGQGLGRAHALALAERGARVVVNDPGGALDGSGATHRAADSVVEEIRAAGGEAVAAYESVAEATEAAAIVAKAVETFGRLDILVNNAGILRDKSFQKMDPADFEAVLRVHLLGSAFVSHAAFPLMREQGYGRIVMTTSAAGLYGNFGQANYAAAKMGLIGLMNALKIEGAKYGIKVNTIAPVAATRMGETIFPEAILKRLDPAYVAALVSYFASEACEASGDIVECGAGFYAKVQVIEATGHRFPDVASASPEAIAEHYAAISDMTGARPFATAHDALQKLFAG</sequence>
<dbReference type="InParanoid" id="A0A1Y5SD10"/>